<dbReference type="KEGG" id="smy:BJP26_19280"/>
<evidence type="ECO:0000313" key="1">
    <source>
        <dbReference type="EMBL" id="KZB95082.1"/>
    </source>
</evidence>
<reference evidence="1" key="1">
    <citation type="submission" date="2016-03" db="EMBL/GenBank/DDBJ databases">
        <title>Sphingomonas melonis TY, whole genome shotgun sequencing.</title>
        <authorList>
            <person name="Wang H."/>
            <person name="Zhu P."/>
        </authorList>
    </citation>
    <scope>NUCLEOTIDE SEQUENCE [LARGE SCALE GENOMIC DNA]</scope>
    <source>
        <strain evidence="1">TY</strain>
    </source>
</reference>
<dbReference type="AlphaFoldDB" id="A0A175Y2U4"/>
<name>A0A175Y2U4_9SPHN</name>
<evidence type="ECO:0000313" key="2">
    <source>
        <dbReference type="Proteomes" id="UP000078460"/>
    </source>
</evidence>
<dbReference type="EMBL" id="LQCK02000018">
    <property type="protein sequence ID" value="KZB95082.1"/>
    <property type="molecule type" value="Genomic_DNA"/>
</dbReference>
<accession>A0A175Y2U4</accession>
<comment type="caution">
    <text evidence="1">The sequence shown here is derived from an EMBL/GenBank/DDBJ whole genome shotgun (WGS) entry which is preliminary data.</text>
</comment>
<gene>
    <name evidence="1" type="ORF">AVM11_17525</name>
</gene>
<protein>
    <submittedName>
        <fullName evidence="1">Uncharacterized protein</fullName>
    </submittedName>
</protein>
<sequence length="66" mass="7779">MQFVEQVMAHYRLYVLNDHDKIAEATDIQARDDTHAFEVAERVRNAQPLEIWQGTRLVGRYGRHIV</sequence>
<keyword evidence="2" id="KW-1185">Reference proteome</keyword>
<organism evidence="1 2">
    <name type="scientific">Sphingomonas melonis TY</name>
    <dbReference type="NCBI Taxonomy" id="621456"/>
    <lineage>
        <taxon>Bacteria</taxon>
        <taxon>Pseudomonadati</taxon>
        <taxon>Pseudomonadota</taxon>
        <taxon>Alphaproteobacteria</taxon>
        <taxon>Sphingomonadales</taxon>
        <taxon>Sphingomonadaceae</taxon>
        <taxon>Sphingomonas</taxon>
    </lineage>
</organism>
<proteinExistence type="predicted"/>
<dbReference type="Proteomes" id="UP000078460">
    <property type="component" value="Unassembled WGS sequence"/>
</dbReference>